<dbReference type="PANTHER" id="PTHR43767:SF1">
    <property type="entry name" value="NONRIBOSOMAL PEPTIDE SYNTHASE PES1 (EUROFUNG)-RELATED"/>
    <property type="match status" value="1"/>
</dbReference>
<dbReference type="InterPro" id="IPR042099">
    <property type="entry name" value="ANL_N_sf"/>
</dbReference>
<evidence type="ECO:0000259" key="2">
    <source>
        <dbReference type="Pfam" id="PF00501"/>
    </source>
</evidence>
<reference evidence="4 5" key="1">
    <citation type="submission" date="2016-10" db="EMBL/GenBank/DDBJ databases">
        <authorList>
            <person name="de Groot N.N."/>
        </authorList>
    </citation>
    <scope>NUCLEOTIDE SEQUENCE [LARGE SCALE GENOMIC DNA]</scope>
    <source>
        <strain evidence="4 5">DSM 2179</strain>
    </source>
</reference>
<dbReference type="Gene3D" id="3.40.50.12780">
    <property type="entry name" value="N-terminal domain of ligase-like"/>
    <property type="match status" value="1"/>
</dbReference>
<dbReference type="Proteomes" id="UP000199662">
    <property type="component" value="Unassembled WGS sequence"/>
</dbReference>
<dbReference type="InterPro" id="IPR025110">
    <property type="entry name" value="AMP-bd_C"/>
</dbReference>
<dbReference type="PANTHER" id="PTHR43767">
    <property type="entry name" value="LONG-CHAIN-FATTY-ACID--COA LIGASE"/>
    <property type="match status" value="1"/>
</dbReference>
<proteinExistence type="predicted"/>
<organism evidence="4 5">
    <name type="scientific">Propionispira arboris</name>
    <dbReference type="NCBI Taxonomy" id="84035"/>
    <lineage>
        <taxon>Bacteria</taxon>
        <taxon>Bacillati</taxon>
        <taxon>Bacillota</taxon>
        <taxon>Negativicutes</taxon>
        <taxon>Selenomonadales</taxon>
        <taxon>Selenomonadaceae</taxon>
        <taxon>Propionispira</taxon>
    </lineage>
</organism>
<dbReference type="Gene3D" id="3.30.300.30">
    <property type="match status" value="1"/>
</dbReference>
<feature type="domain" description="AMP-binding enzyme C-terminal" evidence="3">
    <location>
        <begin position="406"/>
        <end position="481"/>
    </location>
</feature>
<evidence type="ECO:0000259" key="3">
    <source>
        <dbReference type="Pfam" id="PF13193"/>
    </source>
</evidence>
<keyword evidence="5" id="KW-1185">Reference proteome</keyword>
<dbReference type="PROSITE" id="PS00455">
    <property type="entry name" value="AMP_BINDING"/>
    <property type="match status" value="1"/>
</dbReference>
<name>A0A1H7D067_9FIRM</name>
<sequence length="490" mass="54650">MFIHELIVQGKPEQIALIAGENRITYLTLQKNVEKYKNYFYHLGIQRGENVGLLSRNSIEYIYAYMALVSLGIVVVPINFQLSPREIVYIMKDAAMKYFITQDRLKLTAQLEEQSYKVNVQQILLEDIKNQIELVCYEASPVLPESFSWEEIAMIIYTSGTTGKPKGAVLTHKNLVRNAQMFKDALMIESTDHILCVLPMYHCFAWTCAVLNPLLVGATITILGAFTPKETIQAIAKNRVSILYAVPSICSLLTRLASTNDLVSLRFVVSGGTTLPAKIAADFMAKFAVPILEGYGLSEASPVISVNTPTNVRVGSIGMELPGVTVAIMDFKGILLPDGEVGELTAQGDNVMQGYWHLPEATMQVLQDGWLHTGDMAYRDDDGFIFIVDRLKDMIISMGENVYPREIEELLYLYPGIREAAVVGIADKLRGQVGSAFLVLEEGTVFDKHALKEYLQNKLALYKVPREFHVIAEMPKSQTGKILKRLLLPS</sequence>
<dbReference type="EMBL" id="FNZK01000028">
    <property type="protein sequence ID" value="SEJ95333.1"/>
    <property type="molecule type" value="Genomic_DNA"/>
</dbReference>
<dbReference type="Pfam" id="PF13193">
    <property type="entry name" value="AMP-binding_C"/>
    <property type="match status" value="1"/>
</dbReference>
<feature type="transmembrane region" description="Helical" evidence="1">
    <location>
        <begin position="62"/>
        <end position="82"/>
    </location>
</feature>
<gene>
    <name evidence="4" type="ORF">SAMN05660742_1288</name>
</gene>
<keyword evidence="1" id="KW-1133">Transmembrane helix</keyword>
<dbReference type="AlphaFoldDB" id="A0A1H7D067"/>
<dbReference type="InterPro" id="IPR000873">
    <property type="entry name" value="AMP-dep_synth/lig_dom"/>
</dbReference>
<keyword evidence="1" id="KW-0472">Membrane</keyword>
<accession>A0A1H7D067</accession>
<dbReference type="InterPro" id="IPR050237">
    <property type="entry name" value="ATP-dep_AMP-bd_enzyme"/>
</dbReference>
<dbReference type="GO" id="GO:0016878">
    <property type="term" value="F:acid-thiol ligase activity"/>
    <property type="evidence" value="ECO:0007669"/>
    <property type="project" value="UniProtKB-ARBA"/>
</dbReference>
<dbReference type="InterPro" id="IPR020845">
    <property type="entry name" value="AMP-binding_CS"/>
</dbReference>
<evidence type="ECO:0000313" key="4">
    <source>
        <dbReference type="EMBL" id="SEJ95333.1"/>
    </source>
</evidence>
<dbReference type="STRING" id="84035.SAMN05660742_1288"/>
<keyword evidence="1" id="KW-0812">Transmembrane</keyword>
<dbReference type="RefSeq" id="WP_091835650.1">
    <property type="nucleotide sequence ID" value="NZ_FNZK01000028.1"/>
</dbReference>
<dbReference type="Pfam" id="PF00501">
    <property type="entry name" value="AMP-binding"/>
    <property type="match status" value="1"/>
</dbReference>
<feature type="domain" description="AMP-dependent synthetase/ligase" evidence="2">
    <location>
        <begin position="8"/>
        <end position="356"/>
    </location>
</feature>
<evidence type="ECO:0000256" key="1">
    <source>
        <dbReference type="SAM" id="Phobius"/>
    </source>
</evidence>
<evidence type="ECO:0000313" key="5">
    <source>
        <dbReference type="Proteomes" id="UP000199662"/>
    </source>
</evidence>
<protein>
    <submittedName>
        <fullName evidence="4">Long-chain acyl-CoA synthetase</fullName>
    </submittedName>
</protein>
<dbReference type="SUPFAM" id="SSF56801">
    <property type="entry name" value="Acetyl-CoA synthetase-like"/>
    <property type="match status" value="1"/>
</dbReference>
<dbReference type="InterPro" id="IPR045851">
    <property type="entry name" value="AMP-bd_C_sf"/>
</dbReference>